<evidence type="ECO:0000256" key="1">
    <source>
        <dbReference type="ARBA" id="ARBA00003238"/>
    </source>
</evidence>
<protein>
    <recommendedName>
        <fullName evidence="5">DegV family protein</fullName>
    </recommendedName>
</protein>
<organism evidence="3 4">
    <name type="scientific">Amylolactobacillus amylotrophicus DSM 20534</name>
    <dbReference type="NCBI Taxonomy" id="1423722"/>
    <lineage>
        <taxon>Bacteria</taxon>
        <taxon>Bacillati</taxon>
        <taxon>Bacillota</taxon>
        <taxon>Bacilli</taxon>
        <taxon>Lactobacillales</taxon>
        <taxon>Lactobacillaceae</taxon>
        <taxon>Amylolactobacillus</taxon>
    </lineage>
</organism>
<keyword evidence="2" id="KW-0446">Lipid-binding</keyword>
<dbReference type="InterPro" id="IPR043168">
    <property type="entry name" value="DegV_C"/>
</dbReference>
<sequence length="300" mass="33168">MNYMNGGFIEMKIAVVADSASYLTKEQEKQYGISVIPIPIIWNNKTYRDMIDITSEEFYRRLYSEQELPTTSTPSMGEVQKLMDQLVQEEYTDVIFVTISSGLSSFYPSLVAYAETEKRINIHAFDSKVTCAGSANMAMLAAKLVAAGKSVPEIISSLSDLRATTHVRFMVDDLSHLKRTGRLSNAASFVAGMLKIKPILGMDVQEEGKISAIGKERQAKKAFEHIKRDFAAAIADVDYPVQVTFFDAAAPELKAEWMADFKQSFPNVRILSSIIGPVVGVHVGQGCIALIWSKDIQGFA</sequence>
<dbReference type="Gene3D" id="3.40.50.10170">
    <property type="match status" value="1"/>
</dbReference>
<proteinExistence type="predicted"/>
<dbReference type="PANTHER" id="PTHR33434">
    <property type="entry name" value="DEGV DOMAIN-CONTAINING PROTEIN DR_1986-RELATED"/>
    <property type="match status" value="1"/>
</dbReference>
<accession>A0A0R1GX30</accession>
<evidence type="ECO:0000313" key="4">
    <source>
        <dbReference type="Proteomes" id="UP000050909"/>
    </source>
</evidence>
<dbReference type="EMBL" id="AZCV01000001">
    <property type="protein sequence ID" value="KRK38520.1"/>
    <property type="molecule type" value="Genomic_DNA"/>
</dbReference>
<dbReference type="Pfam" id="PF02645">
    <property type="entry name" value="DegV"/>
    <property type="match status" value="1"/>
</dbReference>
<name>A0A0R1GX30_9LACO</name>
<comment type="caution">
    <text evidence="3">The sequence shown here is derived from an EMBL/GenBank/DDBJ whole genome shotgun (WGS) entry which is preliminary data.</text>
</comment>
<dbReference type="Proteomes" id="UP000050909">
    <property type="component" value="Unassembled WGS sequence"/>
</dbReference>
<evidence type="ECO:0000256" key="2">
    <source>
        <dbReference type="ARBA" id="ARBA00023121"/>
    </source>
</evidence>
<dbReference type="PROSITE" id="PS51482">
    <property type="entry name" value="DEGV"/>
    <property type="match status" value="1"/>
</dbReference>
<dbReference type="PANTHER" id="PTHR33434:SF2">
    <property type="entry name" value="FATTY ACID-BINDING PROTEIN TM_1468"/>
    <property type="match status" value="1"/>
</dbReference>
<comment type="function">
    <text evidence="1">May bind long-chain fatty acids, such as palmitate, and may play a role in lipid transport or fatty acid metabolism.</text>
</comment>
<dbReference type="InterPro" id="IPR003797">
    <property type="entry name" value="DegV"/>
</dbReference>
<dbReference type="GO" id="GO:0008289">
    <property type="term" value="F:lipid binding"/>
    <property type="evidence" value="ECO:0007669"/>
    <property type="project" value="UniProtKB-KW"/>
</dbReference>
<dbReference type="InterPro" id="IPR050270">
    <property type="entry name" value="DegV_domain_contain"/>
</dbReference>
<dbReference type="Gene3D" id="3.30.1180.10">
    <property type="match status" value="1"/>
</dbReference>
<evidence type="ECO:0008006" key="5">
    <source>
        <dbReference type="Google" id="ProtNLM"/>
    </source>
</evidence>
<evidence type="ECO:0000313" key="3">
    <source>
        <dbReference type="EMBL" id="KRK38520.1"/>
    </source>
</evidence>
<dbReference type="SUPFAM" id="SSF82549">
    <property type="entry name" value="DAK1/DegV-like"/>
    <property type="match status" value="1"/>
</dbReference>
<dbReference type="NCBIfam" id="TIGR00762">
    <property type="entry name" value="DegV"/>
    <property type="match status" value="1"/>
</dbReference>
<gene>
    <name evidence="3" type="ORF">FC62_GL000207</name>
</gene>
<keyword evidence="4" id="KW-1185">Reference proteome</keyword>
<reference evidence="3 4" key="1">
    <citation type="journal article" date="2015" name="Genome Announc.">
        <title>Expanding the biotechnology potential of lactobacilli through comparative genomics of 213 strains and associated genera.</title>
        <authorList>
            <person name="Sun Z."/>
            <person name="Harris H.M."/>
            <person name="McCann A."/>
            <person name="Guo C."/>
            <person name="Argimon S."/>
            <person name="Zhang W."/>
            <person name="Yang X."/>
            <person name="Jeffery I.B."/>
            <person name="Cooney J.C."/>
            <person name="Kagawa T.F."/>
            <person name="Liu W."/>
            <person name="Song Y."/>
            <person name="Salvetti E."/>
            <person name="Wrobel A."/>
            <person name="Rasinkangas P."/>
            <person name="Parkhill J."/>
            <person name="Rea M.C."/>
            <person name="O'Sullivan O."/>
            <person name="Ritari J."/>
            <person name="Douillard F.P."/>
            <person name="Paul Ross R."/>
            <person name="Yang R."/>
            <person name="Briner A.E."/>
            <person name="Felis G.E."/>
            <person name="de Vos W.M."/>
            <person name="Barrangou R."/>
            <person name="Klaenhammer T.R."/>
            <person name="Caufield P.W."/>
            <person name="Cui Y."/>
            <person name="Zhang H."/>
            <person name="O'Toole P.W."/>
        </authorList>
    </citation>
    <scope>NUCLEOTIDE SEQUENCE [LARGE SCALE GENOMIC DNA]</scope>
    <source>
        <strain evidence="3 4">DSM 20534</strain>
    </source>
</reference>
<dbReference type="PATRIC" id="fig|1423722.3.peg.211"/>
<dbReference type="AlphaFoldDB" id="A0A0R1GX30"/>